<evidence type="ECO:0008006" key="3">
    <source>
        <dbReference type="Google" id="ProtNLM"/>
    </source>
</evidence>
<dbReference type="Gene3D" id="2.60.120.260">
    <property type="entry name" value="Galactose-binding domain-like"/>
    <property type="match status" value="1"/>
</dbReference>
<name>A0A8F2IWD3_9CAUD</name>
<accession>A0A8F2IWD3</accession>
<organism evidence="1 2">
    <name type="scientific">Streptomyces phage TunaTartare</name>
    <dbReference type="NCBI Taxonomy" id="2848887"/>
    <lineage>
        <taxon>Viruses</taxon>
        <taxon>Duplodnaviria</taxon>
        <taxon>Heunggongvirae</taxon>
        <taxon>Uroviricota</taxon>
        <taxon>Caudoviricetes</taxon>
        <taxon>Stanwilliamsviridae</taxon>
        <taxon>Loccivirinae</taxon>
        <taxon>Faustvirus</taxon>
        <taxon>Faustvirus tunatartare</taxon>
    </lineage>
</organism>
<proteinExistence type="predicted"/>
<gene>
    <name evidence="1" type="primary">21</name>
    <name evidence="1" type="ORF">SEA_TUNATARTARE_21</name>
</gene>
<dbReference type="KEGG" id="vg:77927590"/>
<dbReference type="Proteomes" id="UP000683399">
    <property type="component" value="Segment"/>
</dbReference>
<dbReference type="Pfam" id="PF13385">
    <property type="entry name" value="Laminin_G_3"/>
    <property type="match status" value="1"/>
</dbReference>
<dbReference type="RefSeq" id="YP_010651870.1">
    <property type="nucleotide sequence ID" value="NC_070784.1"/>
</dbReference>
<dbReference type="SUPFAM" id="SSF49899">
    <property type="entry name" value="Concanavalin A-like lectins/glucanases"/>
    <property type="match status" value="2"/>
</dbReference>
<evidence type="ECO:0000313" key="1">
    <source>
        <dbReference type="EMBL" id="QWT29914.1"/>
    </source>
</evidence>
<dbReference type="Gene3D" id="2.60.120.200">
    <property type="match status" value="2"/>
</dbReference>
<reference evidence="1 2" key="1">
    <citation type="submission" date="2021-03" db="EMBL/GenBank/DDBJ databases">
        <authorList>
            <person name="Alqahtani R."/>
            <person name="Behailu E."/>
            <person name="Cappabianca D.W."/>
            <person name="Csanadi-Schwartz K.M."/>
            <person name="Dalal A.S."/>
            <person name="Fahim M.S."/>
            <person name="Franklin J.M."/>
            <person name="Gluckman M.H."/>
            <person name="Levine C.J."/>
            <person name="Martin N."/>
            <person name="Milza N."/>
            <person name="Najmabadi R."/>
            <person name="Newman A.M."/>
            <person name="Pajunar M."/>
            <person name="Qalawee I."/>
            <person name="Rizvi A."/>
            <person name="Samuel A."/>
            <person name="Smith A."/>
            <person name="Swann F.E."/>
            <person name="Sweeney P."/>
            <person name="Torres N.R."/>
            <person name="Ventrone L."/>
            <person name="Ventura L."/>
            <person name="Wroe M."/>
            <person name="Acquaye N.A."/>
            <person name="Agnes T.J."/>
            <person name="Ahmed A."/>
            <person name="Ahmed S."/>
            <person name="Amodu B.A."/>
            <person name="Arefeayne N.F."/>
            <person name="Asamoah-Frimpong E.A."/>
            <person name="Attaran A."/>
            <person name="Barragan J.M."/>
            <person name="Baumgarten L.N."/>
            <person name="Berhane B."/>
            <person name="Beyene A."/>
            <person name="Bhattarai B."/>
            <person name="Biondokin D.V."/>
            <person name="Boone B.K."/>
            <person name="Burney S.Z."/>
            <person name="Cayanan J.T."/>
            <person name="Cesta G."/>
            <person name="Chang J."/>
            <person name="Chavez J."/>
            <person name="Chorbajian C."/>
            <person name="Christian S."/>
            <person name="Corns J.R."/>
            <person name="Corns N.R."/>
            <person name="Cowan J.T."/>
            <person name="Coyne C."/>
            <person name="Dadzie B."/>
            <person name="Datu D.V."/>
            <person name="Deng B.C."/>
            <person name="Der L."/>
            <person name="Dickerson K."/>
            <person name="Dozier E."/>
            <person name="Egbunine A.O."/>
            <person name="Farooq M."/>
            <person name="Fonge A.E."/>
            <person name="Ghomsi-Nono M.P."/>
            <person name="Giampietro H."/>
            <person name="Gunnison R.P."/>
            <person name="Han S.H."/>
            <person name="Hennigan A.J."/>
            <person name="Hong A.N."/>
            <person name="Ijomor E.C."/>
            <person name="Jalali A."/>
            <person name="Jamil T.Z."/>
            <person name="Jenkins C.R."/>
            <person name="Joseph M.A."/>
            <person name="Jowanowitch O.J."/>
            <person name="Kang D."/>
            <person name="Khan A."/>
            <person name="Khan Z.K."/>
            <person name="Kiewe T."/>
            <person name="Kjerulf A.B."/>
            <person name="Kolosey V."/>
            <person name="Kurup M."/>
            <person name="Lee V.H."/>
            <person name="Llontop-Maldonado V."/>
            <person name="Long P."/>
            <person name="Lu N."/>
            <person name="Majekodunmi A."/>
            <person name="Malik H.W."/>
            <person name="Marcellino S.C."/>
            <person name="Martinez L.A."/>
            <person name="Meher F.N."/>
            <person name="Michelin M.A."/>
            <person name="Mitchell K.G."/>
            <person name="Mullens W.J."/>
            <person name="Nwakama C."/>
            <person name="Nwosu F.T."/>
            <person name="Oboh E.C."/>
            <person name="Odujinrin O."/>
            <person name="Ogunsan O."/>
            <person name="O'Neill K."/>
            <person name="Oxlaj J.A."/>
            <person name="Patel A.K."/>
            <person name="Patel B.R."/>
            <person name="Pham Q."/>
            <person name="Porter J."/>
            <person name="Portes J."/>
            <person name="Prokopenko A."/>
            <person name="Quraishi M."/>
            <person name="Qureshi M."/>
            <person name="Rivera A."/>
            <person name="Rubalsky V."/>
            <person name="Saikali Y."/>
            <person name="Saqaf K."/>
            <person name="Saroya S.R."/>
            <person name="Seas A."/>
            <person name="Shadrick R.E."/>
            <person name="Sharda N."/>
            <person name="Sigindere M.T."/>
            <person name="Simbi V.G."/>
            <person name="Thuzar C."/>
            <person name="Tran K."/>
            <person name="Tran V.D."/>
            <person name="Trang W."/>
            <person name="Vaishnav N."/>
            <person name="Vuong K."/>
            <person name="Walker C."/>
            <person name="Wallace S.A."/>
            <person name="Warfield J.C."/>
            <person name="Wikina T."/>
            <person name="Wobbeking F.T."/>
            <person name="Worrent L.D."/>
            <person name="Yan T."/>
            <person name="Zehra A."/>
            <person name="Avazpour P."/>
            <person name="Kim F.M."/>
            <person name="Mason K."/>
            <person name="Nguyen D.A."/>
            <person name="Pettit S.M."/>
            <person name="Zhou O.J."/>
            <person name="Brissett D.L."/>
            <person name="Gualtieri C."/>
            <person name="Hufford T.M."/>
            <person name="Ko J.M."/>
            <person name="Novak J.K."/>
            <person name="Smith Z.M."/>
            <person name="Mayer-Bacon C."/>
            <person name="Erill I."/>
            <person name="Caruso S.M."/>
            <person name="Garlena R.A."/>
            <person name="Russell D.A."/>
            <person name="Pope W.H."/>
            <person name="Jacobs-Sera D."/>
            <person name="Hatfull G.F."/>
        </authorList>
    </citation>
    <scope>NUCLEOTIDE SEQUENCE [LARGE SCALE GENOMIC DNA]</scope>
</reference>
<sequence>MAFSGQLRYNCLTMTYAYHVLKDNPIGLWPLDKSDTAGTNLVVNPNVKQDNGTIVVSTNYAQNPSAVNDLTNIAGYTGTETLLRVTGLTGIPKTTGVQATMTAGNGVVFKLGNYTTGAIATGSLYVRLISGTATGWKLAFHGIGTGPAITLTSSWQRFDFTTTLSVAYTTSPGFGIINDANDTGAVIEVAAVCVEPQSYASTYFDGATSADSLFTYGWAGTANASNSTKWGRSSQGWNYNNANGSAATYRVPTGGYDGEEFWRVHWKNPSNSANSGGPYYVHSTNKTLVVPGKTYTASLYVRSSRAMSMRGAAIHWWDASTTQVGIVIGSPFTLVPNVWTRVSVTGTAPANTDNAVISCYNTTGNVWNPQDTVDMDAILVEEGTALHAFWDGNTPDTADVTYAWSGTPNLSQSTKVISNDASGYGNSLTYLGTPGTTRPIVAGGVAAQHLTSDDTVNYPIDSIMIAGRETRTFSLEAWIKPQSGTSAIIARDNSGLFLDGLVLRFSIQFGSLVSITYDHLDAGQIYHVVGVYDGKSMILYVNGQSVASTEIDDSVLSTGIADTTNKLKTTMTTSMVMDTPAVYNYGLDYVRVNRHYTLGTDYPQVVNLSLNNGGKYYQFSDSFASVYDVVSFGDTDDWNSGTFTGSVAVVDNKLVNLFDETSGDWLTGTWTYQYSVASDDGAGITLNGSRITWESLDAITVEISTDDVTWTPVANGDSIVGTQSLASGYAIAVRVTIPTTTDAQSVVDNLKIVFYTSKSVKGSDETLLASFNAPLTVTLSDTTYPPASFNDNAGVLLPASNGISIPADTDFDPYAAVEMTVKFDTSTASKTVLSIGSASITSDSSGRWVFTGLTALYVDGEAVTSPFAIETGKWHHVLAVFAPTTDIVYIGNSSAGSAGYPMRVGYVALYADTIDSTTADAIYDTWVGMAAIQVNEENVSGISEHIFSATSSPFRAYSFDWSITGAG</sequence>
<dbReference type="InterPro" id="IPR013320">
    <property type="entry name" value="ConA-like_dom_sf"/>
</dbReference>
<dbReference type="EMBL" id="MW822145">
    <property type="protein sequence ID" value="QWT29914.1"/>
    <property type="molecule type" value="Genomic_DNA"/>
</dbReference>
<dbReference type="GeneID" id="77927590"/>
<evidence type="ECO:0000313" key="2">
    <source>
        <dbReference type="Proteomes" id="UP000683399"/>
    </source>
</evidence>
<protein>
    <recommendedName>
        <fullName evidence="3">Minor tail protein</fullName>
    </recommendedName>
</protein>
<keyword evidence="2" id="KW-1185">Reference proteome</keyword>